<evidence type="ECO:0000313" key="3">
    <source>
        <dbReference type="EMBL" id="TWI55184.1"/>
    </source>
</evidence>
<name>A0A562QEM0_9BACI</name>
<dbReference type="OrthoDB" id="9816426at2"/>
<dbReference type="Pfam" id="PF20250">
    <property type="entry name" value="FapA_N"/>
    <property type="match status" value="1"/>
</dbReference>
<feature type="domain" description="Flagellar Assembly Protein A N-terminal region" evidence="2">
    <location>
        <begin position="9"/>
        <end position="177"/>
    </location>
</feature>
<gene>
    <name evidence="3" type="ORF">IQ10_02731</name>
</gene>
<dbReference type="InterPro" id="IPR046865">
    <property type="entry name" value="FapA_b_solenoid"/>
</dbReference>
<dbReference type="PANTHER" id="PTHR38032:SF1">
    <property type="entry name" value="RNA-BINDING PROTEIN KHPB N-TERMINAL DOMAIN-CONTAINING PROTEIN"/>
    <property type="match status" value="1"/>
</dbReference>
<evidence type="ECO:0000313" key="4">
    <source>
        <dbReference type="Proteomes" id="UP000315711"/>
    </source>
</evidence>
<keyword evidence="4" id="KW-1185">Reference proteome</keyword>
<dbReference type="Proteomes" id="UP000315711">
    <property type="component" value="Unassembled WGS sequence"/>
</dbReference>
<sequence length="459" mass="51086">MIDLEKFYEIKVSNDKMEAFIIRHSKLTDDDSLSKEEIEQFIKEHGIIYGLDHDVVTKILLEDRELGTNILLAVGKPPENGKDAYLEPIVFQEQNRDLNAVQINLKNFFDIPTVRIDDKIGTKIAATPGFVGFNVFGEEVATKPGKDFKLRKGENTRINEKEQAIYSLIDGQITIDKHTIHVFPTYEVQGDLSLKTGNIDFVGNVIINGNVPTGFEIEAGGDIRVSGTVEAARLKAGGSIYIGAGVVGQNKGHIEASGDLQTTFINEGYVEVGGHIAVTQAILHSTCMSGGQVICKRGKGLIVGGAISAVTSIEANEIGNDMHTKTSLFIGVHEKILIQQKQIEEDLQKAQDDFMNLAKLLKLYIEKEKESGPLVGRDKFSKLRVQHSFQQTKQTIDELTENLGDFKEQAELGDGFIRVERMLFPNVNVHFGKYRRNIQKIYRQPRISFIDGEINISIL</sequence>
<evidence type="ECO:0000259" key="2">
    <source>
        <dbReference type="Pfam" id="PF20250"/>
    </source>
</evidence>
<dbReference type="InterPro" id="IPR005646">
    <property type="entry name" value="FapA"/>
</dbReference>
<accession>A0A562QEM0</accession>
<dbReference type="Pfam" id="PF03961">
    <property type="entry name" value="FapA"/>
    <property type="match status" value="1"/>
</dbReference>
<protein>
    <recommendedName>
        <fullName evidence="2">Flagellar Assembly Protein A N-terminal region domain-containing protein</fullName>
    </recommendedName>
</protein>
<dbReference type="AlphaFoldDB" id="A0A562QEM0"/>
<dbReference type="EMBL" id="VLKZ01000007">
    <property type="protein sequence ID" value="TWI55184.1"/>
    <property type="molecule type" value="Genomic_DNA"/>
</dbReference>
<dbReference type="InterPro" id="IPR046866">
    <property type="entry name" value="FapA_N"/>
</dbReference>
<dbReference type="RefSeq" id="WP_144450984.1">
    <property type="nucleotide sequence ID" value="NZ_VLKZ01000007.1"/>
</dbReference>
<feature type="coiled-coil region" evidence="1">
    <location>
        <begin position="333"/>
        <end position="360"/>
    </location>
</feature>
<proteinExistence type="predicted"/>
<organism evidence="3 4">
    <name type="scientific">Halalkalibacter nanhaiisediminis</name>
    <dbReference type="NCBI Taxonomy" id="688079"/>
    <lineage>
        <taxon>Bacteria</taxon>
        <taxon>Bacillati</taxon>
        <taxon>Bacillota</taxon>
        <taxon>Bacilli</taxon>
        <taxon>Bacillales</taxon>
        <taxon>Bacillaceae</taxon>
        <taxon>Halalkalibacter</taxon>
    </lineage>
</organism>
<evidence type="ECO:0000256" key="1">
    <source>
        <dbReference type="SAM" id="Coils"/>
    </source>
</evidence>
<keyword evidence="1" id="KW-0175">Coiled coil</keyword>
<dbReference type="PANTHER" id="PTHR38032">
    <property type="entry name" value="POLYMERASE-RELATED"/>
    <property type="match status" value="1"/>
</dbReference>
<comment type="caution">
    <text evidence="3">The sequence shown here is derived from an EMBL/GenBank/DDBJ whole genome shotgun (WGS) entry which is preliminary data.</text>
</comment>
<reference evidence="3 4" key="1">
    <citation type="journal article" date="2015" name="Stand. Genomic Sci.">
        <title>Genomic Encyclopedia of Bacterial and Archaeal Type Strains, Phase III: the genomes of soil and plant-associated and newly described type strains.</title>
        <authorList>
            <person name="Whitman W.B."/>
            <person name="Woyke T."/>
            <person name="Klenk H.P."/>
            <person name="Zhou Y."/>
            <person name="Lilburn T.G."/>
            <person name="Beck B.J."/>
            <person name="De Vos P."/>
            <person name="Vandamme P."/>
            <person name="Eisen J.A."/>
            <person name="Garrity G."/>
            <person name="Hugenholtz P."/>
            <person name="Kyrpides N.C."/>
        </authorList>
    </citation>
    <scope>NUCLEOTIDE SEQUENCE [LARGE SCALE GENOMIC DNA]</scope>
    <source>
        <strain evidence="3 4">CGMCC 1.10116</strain>
    </source>
</reference>